<dbReference type="Proteomes" id="UP000186720">
    <property type="component" value="Unassembled WGS sequence"/>
</dbReference>
<gene>
    <name evidence="1" type="ORF">RG47T_1764</name>
</gene>
<dbReference type="EMBL" id="MPPL01000001">
    <property type="protein sequence ID" value="OKS86312.1"/>
    <property type="molecule type" value="Genomic_DNA"/>
</dbReference>
<accession>A0A1Q5ZX46</accession>
<keyword evidence="2" id="KW-1185">Reference proteome</keyword>
<dbReference type="AlphaFoldDB" id="A0A1Q5ZX46"/>
<organism evidence="1 2">
    <name type="scientific">Mucilaginibacter polytrichastri</name>
    <dbReference type="NCBI Taxonomy" id="1302689"/>
    <lineage>
        <taxon>Bacteria</taxon>
        <taxon>Pseudomonadati</taxon>
        <taxon>Bacteroidota</taxon>
        <taxon>Sphingobacteriia</taxon>
        <taxon>Sphingobacteriales</taxon>
        <taxon>Sphingobacteriaceae</taxon>
        <taxon>Mucilaginibacter</taxon>
    </lineage>
</organism>
<sequence length="43" mass="4827">MYSVSPDPFPIFFPPFRECKGKKAFLISKLLFAFNLAASEGLT</sequence>
<reference evidence="1 2" key="1">
    <citation type="submission" date="2016-11" db="EMBL/GenBank/DDBJ databases">
        <title>Whole Genome Sequencing of Mucilaginibacter polytrichastri RG4-7(T) isolated from the moss sample.</title>
        <authorList>
            <person name="Li Y."/>
        </authorList>
    </citation>
    <scope>NUCLEOTIDE SEQUENCE [LARGE SCALE GENOMIC DNA]</scope>
    <source>
        <strain evidence="1 2">RG4-7</strain>
    </source>
</reference>
<comment type="caution">
    <text evidence="1">The sequence shown here is derived from an EMBL/GenBank/DDBJ whole genome shotgun (WGS) entry which is preliminary data.</text>
</comment>
<name>A0A1Q5ZX46_9SPHI</name>
<proteinExistence type="predicted"/>
<evidence type="ECO:0000313" key="1">
    <source>
        <dbReference type="EMBL" id="OKS86312.1"/>
    </source>
</evidence>
<protein>
    <submittedName>
        <fullName evidence="1">Uncharacterized protein</fullName>
    </submittedName>
</protein>
<evidence type="ECO:0000313" key="2">
    <source>
        <dbReference type="Proteomes" id="UP000186720"/>
    </source>
</evidence>